<reference evidence="2" key="1">
    <citation type="submission" date="2019-06" db="EMBL/GenBank/DDBJ databases">
        <title>Alistipes onderdonkii subsp. vulgaris subsp. nov., Alistipes dispar sp. nov. and Alistipes communis sp. nov., isolated from human faeces, and creation of Alistipes onderdonkii subsp. onderdonkii subsp. nov.</title>
        <authorList>
            <person name="Sakamoto M."/>
            <person name="Ikeyama N."/>
            <person name="Ogata Y."/>
            <person name="Suda W."/>
            <person name="Iino T."/>
            <person name="Hattori M."/>
            <person name="Ohkuma M."/>
        </authorList>
    </citation>
    <scope>NUCLEOTIDE SEQUENCE [LARGE SCALE GENOMIC DNA]</scope>
    <source>
        <strain evidence="2">5CBH24</strain>
    </source>
</reference>
<accession>A0A4Y1WWL5</accession>
<organism evidence="1 2">
    <name type="scientific">Alistipes communis</name>
    <dbReference type="NCBI Taxonomy" id="2585118"/>
    <lineage>
        <taxon>Bacteria</taxon>
        <taxon>Pseudomonadati</taxon>
        <taxon>Bacteroidota</taxon>
        <taxon>Bacteroidia</taxon>
        <taxon>Bacteroidales</taxon>
        <taxon>Rikenellaceae</taxon>
        <taxon>Alistipes</taxon>
    </lineage>
</organism>
<dbReference type="KEGG" id="acou:A5CBH24_19690"/>
<dbReference type="Proteomes" id="UP000318946">
    <property type="component" value="Chromosome"/>
</dbReference>
<gene>
    <name evidence="1" type="ORF">A5CBH24_19690</name>
</gene>
<sequence length="251" mass="27276">MTITVKMKKFTFLLVLAIVSVGIGTVSAQSLQEVVYLKNGSVIRGTIIEQVPNESLKIQTSDGSVFAYKMADVEKISKEQVNGRSAGNALTGSAAGFSGNGRGPQKGYRGFVDLGYTIGTGDFGLDRVEFSTSHGYQILPCFFAGVGVGAHYYSDADAVEIPIFADLRADLLKHSVCPFIDMKIGYTVHEDTGFYFNPMVGVRFAVGSRSAVNFGIGYTMQRIEFWYSYDGYSYSDSINCGGFSIKLGFEF</sequence>
<proteinExistence type="predicted"/>
<evidence type="ECO:0000313" key="1">
    <source>
        <dbReference type="EMBL" id="BBL04656.1"/>
    </source>
</evidence>
<evidence type="ECO:0000313" key="2">
    <source>
        <dbReference type="Proteomes" id="UP000318946"/>
    </source>
</evidence>
<name>A0A4Y1WWL5_9BACT</name>
<dbReference type="EMBL" id="AP019735">
    <property type="protein sequence ID" value="BBL04656.1"/>
    <property type="molecule type" value="Genomic_DNA"/>
</dbReference>
<evidence type="ECO:0008006" key="3">
    <source>
        <dbReference type="Google" id="ProtNLM"/>
    </source>
</evidence>
<dbReference type="AlphaFoldDB" id="A0A4Y1WWL5"/>
<protein>
    <recommendedName>
        <fullName evidence="3">Outer membrane protein beta-barrel domain-containing protein</fullName>
    </recommendedName>
</protein>
<keyword evidence="2" id="KW-1185">Reference proteome</keyword>